<proteinExistence type="predicted"/>
<dbReference type="AlphaFoldDB" id="A0A4D6X021"/>
<protein>
    <submittedName>
        <fullName evidence="1">Ribonuclease Z</fullName>
    </submittedName>
</protein>
<name>A0A4D6X021_9FLOR</name>
<gene>
    <name evidence="1" type="primary">rnz</name>
</gene>
<dbReference type="GO" id="GO:0042781">
    <property type="term" value="F:3'-tRNA processing endoribonuclease activity"/>
    <property type="evidence" value="ECO:0007669"/>
    <property type="project" value="TreeGrafter"/>
</dbReference>
<dbReference type="PANTHER" id="PTHR46018">
    <property type="entry name" value="ZINC PHOSPHODIESTERASE ELAC PROTEIN 1"/>
    <property type="match status" value="1"/>
</dbReference>
<accession>A0A4D6X021</accession>
<evidence type="ECO:0000313" key="1">
    <source>
        <dbReference type="EMBL" id="QCI08178.1"/>
    </source>
</evidence>
<reference evidence="1" key="1">
    <citation type="journal article" date="2019" name="Mol. Phylogenet. Evol.">
        <title>Morphological evolution and classification of the red algal order Ceramiales inferred using plastid phylogenomics.</title>
        <authorList>
            <person name="Diaz-Tapia P."/>
            <person name="Pasella M.M."/>
            <person name="Verbruggen H."/>
            <person name="Maggs C.A."/>
        </authorList>
    </citation>
    <scope>NUCLEOTIDE SEQUENCE</scope>
    <source>
        <strain evidence="1">29588_1</strain>
    </source>
</reference>
<dbReference type="SUPFAM" id="SSF56281">
    <property type="entry name" value="Metallo-hydrolase/oxidoreductase"/>
    <property type="match status" value="1"/>
</dbReference>
<reference evidence="1" key="2">
    <citation type="submission" date="2019-04" db="EMBL/GenBank/DDBJ databases">
        <authorList>
            <person name="Pasella M."/>
        </authorList>
    </citation>
    <scope>NUCLEOTIDE SEQUENCE</scope>
    <source>
        <strain evidence="1">29588_1</strain>
    </source>
</reference>
<dbReference type="PANTHER" id="PTHR46018:SF2">
    <property type="entry name" value="ZINC PHOSPHODIESTERASE ELAC PROTEIN 1"/>
    <property type="match status" value="1"/>
</dbReference>
<dbReference type="Gene3D" id="3.60.15.10">
    <property type="entry name" value="Ribonuclease Z/Hydroxyacylglutathione hydrolase-like"/>
    <property type="match status" value="1"/>
</dbReference>
<dbReference type="InterPro" id="IPR036866">
    <property type="entry name" value="RibonucZ/Hydroxyglut_hydro"/>
</dbReference>
<keyword evidence="1" id="KW-0934">Plastid</keyword>
<geneLocation type="plastid" evidence="1"/>
<sequence>MKFIGLNHRFNFIGHSKTSFIIKLTHCKDIWLFNCCDGCQQSIVKQGIKINQISKIIITELNIEIISGLLGLLSSLNLSSRNKPLHIYAPLGLSEYIDLGKKYCHTNFCYSIYVHILRRGLIIDHMNYRIYTMLKYHYFEFIIVAREKYGKFSLNKANNFNIITGPLYGKLKHGFSFILPDGVVLNGYDFTDINDIGIKFVLIINLYHFRPSIENSLYVNLMQYKL</sequence>
<organism evidence="1">
    <name type="scientific">Pterothamnion crispum</name>
    <dbReference type="NCBI Taxonomy" id="1550583"/>
    <lineage>
        <taxon>Eukaryota</taxon>
        <taxon>Rhodophyta</taxon>
        <taxon>Florideophyceae</taxon>
        <taxon>Rhodymeniophycidae</taxon>
        <taxon>Ceramiales</taxon>
        <taxon>Ceramiaceae</taxon>
        <taxon>Pterothamnion</taxon>
    </lineage>
</organism>
<dbReference type="EMBL" id="MK814719">
    <property type="protein sequence ID" value="QCI08178.1"/>
    <property type="molecule type" value="Genomic_DNA"/>
</dbReference>